<organism evidence="2">
    <name type="scientific">Drosophila persimilis</name>
    <name type="common">Fruit fly</name>
    <dbReference type="NCBI Taxonomy" id="7234"/>
    <lineage>
        <taxon>Eukaryota</taxon>
        <taxon>Metazoa</taxon>
        <taxon>Ecdysozoa</taxon>
        <taxon>Arthropoda</taxon>
        <taxon>Hexapoda</taxon>
        <taxon>Insecta</taxon>
        <taxon>Pterygota</taxon>
        <taxon>Neoptera</taxon>
        <taxon>Endopterygota</taxon>
        <taxon>Diptera</taxon>
        <taxon>Brachycera</taxon>
        <taxon>Muscomorpha</taxon>
        <taxon>Ephydroidea</taxon>
        <taxon>Drosophilidae</taxon>
        <taxon>Drosophila</taxon>
        <taxon>Sophophora</taxon>
    </lineage>
</organism>
<evidence type="ECO:0000313" key="2">
    <source>
        <dbReference type="Proteomes" id="UP000008744"/>
    </source>
</evidence>
<protein>
    <submittedName>
        <fullName evidence="1">GL16230</fullName>
    </submittedName>
</protein>
<gene>
    <name evidence="1" type="primary">Dper\GL16230</name>
    <name evidence="1" type="ORF">Dper_GL16230</name>
</gene>
<evidence type="ECO:0000313" key="1">
    <source>
        <dbReference type="EMBL" id="EDW38773.1"/>
    </source>
</evidence>
<dbReference type="eggNOG" id="KOG1075">
    <property type="taxonomic scope" value="Eukaryota"/>
</dbReference>
<accession>B4HBJ5</accession>
<reference evidence="1 2" key="1">
    <citation type="journal article" date="2007" name="Nature">
        <title>Evolution of genes and genomes on the Drosophila phylogeny.</title>
        <authorList>
            <consortium name="Drosophila 12 Genomes Consortium"/>
            <person name="Clark A.G."/>
            <person name="Eisen M.B."/>
            <person name="Smith D.R."/>
            <person name="Bergman C.M."/>
            <person name="Oliver B."/>
            <person name="Markow T.A."/>
            <person name="Kaufman T.C."/>
            <person name="Kellis M."/>
            <person name="Gelbart W."/>
            <person name="Iyer V.N."/>
            <person name="Pollard D.A."/>
            <person name="Sackton T.B."/>
            <person name="Larracuente A.M."/>
            <person name="Singh N.D."/>
            <person name="Abad J.P."/>
            <person name="Abt D.N."/>
            <person name="Adryan B."/>
            <person name="Aguade M."/>
            <person name="Akashi H."/>
            <person name="Anderson W.W."/>
            <person name="Aquadro C.F."/>
            <person name="Ardell D.H."/>
            <person name="Arguello R."/>
            <person name="Artieri C.G."/>
            <person name="Barbash D.A."/>
            <person name="Barker D."/>
            <person name="Barsanti P."/>
            <person name="Batterham P."/>
            <person name="Batzoglou S."/>
            <person name="Begun D."/>
            <person name="Bhutkar A."/>
            <person name="Blanco E."/>
            <person name="Bosak S.A."/>
            <person name="Bradley R.K."/>
            <person name="Brand A.D."/>
            <person name="Brent M.R."/>
            <person name="Brooks A.N."/>
            <person name="Brown R.H."/>
            <person name="Butlin R.K."/>
            <person name="Caggese C."/>
            <person name="Calvi B.R."/>
            <person name="Bernardo de Carvalho A."/>
            <person name="Caspi A."/>
            <person name="Castrezana S."/>
            <person name="Celniker S.E."/>
            <person name="Chang J.L."/>
            <person name="Chapple C."/>
            <person name="Chatterji S."/>
            <person name="Chinwalla A."/>
            <person name="Civetta A."/>
            <person name="Clifton S.W."/>
            <person name="Comeron J.M."/>
            <person name="Costello J.C."/>
            <person name="Coyne J.A."/>
            <person name="Daub J."/>
            <person name="David R.G."/>
            <person name="Delcher A.L."/>
            <person name="Delehaunty K."/>
            <person name="Do C.B."/>
            <person name="Ebling H."/>
            <person name="Edwards K."/>
            <person name="Eickbush T."/>
            <person name="Evans J.D."/>
            <person name="Filipski A."/>
            <person name="Findeiss S."/>
            <person name="Freyhult E."/>
            <person name="Fulton L."/>
            <person name="Fulton R."/>
            <person name="Garcia A.C."/>
            <person name="Gardiner A."/>
            <person name="Garfield D.A."/>
            <person name="Garvin B.E."/>
            <person name="Gibson G."/>
            <person name="Gilbert D."/>
            <person name="Gnerre S."/>
            <person name="Godfrey J."/>
            <person name="Good R."/>
            <person name="Gotea V."/>
            <person name="Gravely B."/>
            <person name="Greenberg A.J."/>
            <person name="Griffiths-Jones S."/>
            <person name="Gross S."/>
            <person name="Guigo R."/>
            <person name="Gustafson E.A."/>
            <person name="Haerty W."/>
            <person name="Hahn M.W."/>
            <person name="Halligan D.L."/>
            <person name="Halpern A.L."/>
            <person name="Halter G.M."/>
            <person name="Han M.V."/>
            <person name="Heger A."/>
            <person name="Hillier L."/>
            <person name="Hinrichs A.S."/>
            <person name="Holmes I."/>
            <person name="Hoskins R.A."/>
            <person name="Hubisz M.J."/>
            <person name="Hultmark D."/>
            <person name="Huntley M.A."/>
            <person name="Jaffe D.B."/>
            <person name="Jagadeeshan S."/>
            <person name="Jeck W.R."/>
            <person name="Johnson J."/>
            <person name="Jones C.D."/>
            <person name="Jordan W.C."/>
            <person name="Karpen G.H."/>
            <person name="Kataoka E."/>
            <person name="Keightley P.D."/>
            <person name="Kheradpour P."/>
            <person name="Kirkness E.F."/>
            <person name="Koerich L.B."/>
            <person name="Kristiansen K."/>
            <person name="Kudrna D."/>
            <person name="Kulathinal R.J."/>
            <person name="Kumar S."/>
            <person name="Kwok R."/>
            <person name="Lander E."/>
            <person name="Langley C.H."/>
            <person name="Lapoint R."/>
            <person name="Lazzaro B.P."/>
            <person name="Lee S.J."/>
            <person name="Levesque L."/>
            <person name="Li R."/>
            <person name="Lin C.F."/>
            <person name="Lin M.F."/>
            <person name="Lindblad-Toh K."/>
            <person name="Llopart A."/>
            <person name="Long M."/>
            <person name="Low L."/>
            <person name="Lozovsky E."/>
            <person name="Lu J."/>
            <person name="Luo M."/>
            <person name="Machado C.A."/>
            <person name="Makalowski W."/>
            <person name="Marzo M."/>
            <person name="Matsuda M."/>
            <person name="Matzkin L."/>
            <person name="McAllister B."/>
            <person name="McBride C.S."/>
            <person name="McKernan B."/>
            <person name="McKernan K."/>
            <person name="Mendez-Lago M."/>
            <person name="Minx P."/>
            <person name="Mollenhauer M.U."/>
            <person name="Montooth K."/>
            <person name="Mount S.M."/>
            <person name="Mu X."/>
            <person name="Myers E."/>
            <person name="Negre B."/>
            <person name="Newfeld S."/>
            <person name="Nielsen R."/>
            <person name="Noor M.A."/>
            <person name="O'Grady P."/>
            <person name="Pachter L."/>
            <person name="Papaceit M."/>
            <person name="Parisi M.J."/>
            <person name="Parisi M."/>
            <person name="Parts L."/>
            <person name="Pedersen J.S."/>
            <person name="Pesole G."/>
            <person name="Phillippy A.M."/>
            <person name="Ponting C.P."/>
            <person name="Pop M."/>
            <person name="Porcelli D."/>
            <person name="Powell J.R."/>
            <person name="Prohaska S."/>
            <person name="Pruitt K."/>
            <person name="Puig M."/>
            <person name="Quesneville H."/>
            <person name="Ram K.R."/>
            <person name="Rand D."/>
            <person name="Rasmussen M.D."/>
            <person name="Reed L.K."/>
            <person name="Reenan R."/>
            <person name="Reily A."/>
            <person name="Remington K.A."/>
            <person name="Rieger T.T."/>
            <person name="Ritchie M.G."/>
            <person name="Robin C."/>
            <person name="Rogers Y.H."/>
            <person name="Rohde C."/>
            <person name="Rozas J."/>
            <person name="Rubenfield M.J."/>
            <person name="Ruiz A."/>
            <person name="Russo S."/>
            <person name="Salzberg S.L."/>
            <person name="Sanchez-Gracia A."/>
            <person name="Saranga D.J."/>
            <person name="Sato H."/>
            <person name="Schaeffer S.W."/>
            <person name="Schatz M.C."/>
            <person name="Schlenke T."/>
            <person name="Schwartz R."/>
            <person name="Segarra C."/>
            <person name="Singh R.S."/>
            <person name="Sirot L."/>
            <person name="Sirota M."/>
            <person name="Sisneros N.B."/>
            <person name="Smith C.D."/>
            <person name="Smith T.F."/>
            <person name="Spieth J."/>
            <person name="Stage D.E."/>
            <person name="Stark A."/>
            <person name="Stephan W."/>
            <person name="Strausberg R.L."/>
            <person name="Strempel S."/>
            <person name="Sturgill D."/>
            <person name="Sutton G."/>
            <person name="Sutton G.G."/>
            <person name="Tao W."/>
            <person name="Teichmann S."/>
            <person name="Tobari Y.N."/>
            <person name="Tomimura Y."/>
            <person name="Tsolas J.M."/>
            <person name="Valente V.L."/>
            <person name="Venter E."/>
            <person name="Venter J.C."/>
            <person name="Vicario S."/>
            <person name="Vieira F.G."/>
            <person name="Vilella A.J."/>
            <person name="Villasante A."/>
            <person name="Walenz B."/>
            <person name="Wang J."/>
            <person name="Wasserman M."/>
            <person name="Watts T."/>
            <person name="Wilson D."/>
            <person name="Wilson R.K."/>
            <person name="Wing R.A."/>
            <person name="Wolfner M.F."/>
            <person name="Wong A."/>
            <person name="Wong G.K."/>
            <person name="Wu C.I."/>
            <person name="Wu G."/>
            <person name="Yamamoto D."/>
            <person name="Yang H.P."/>
            <person name="Yang S.P."/>
            <person name="Yorke J.A."/>
            <person name="Yoshida K."/>
            <person name="Zdobnov E."/>
            <person name="Zhang P."/>
            <person name="Zhang Y."/>
            <person name="Zimin A.V."/>
            <person name="Baldwin J."/>
            <person name="Abdouelleil A."/>
            <person name="Abdulkadir J."/>
            <person name="Abebe A."/>
            <person name="Abera B."/>
            <person name="Abreu J."/>
            <person name="Acer S.C."/>
            <person name="Aftuck L."/>
            <person name="Alexander A."/>
            <person name="An P."/>
            <person name="Anderson E."/>
            <person name="Anderson S."/>
            <person name="Arachi H."/>
            <person name="Azer M."/>
            <person name="Bachantsang P."/>
            <person name="Barry A."/>
            <person name="Bayul T."/>
            <person name="Berlin A."/>
            <person name="Bessette D."/>
            <person name="Bloom T."/>
            <person name="Blye J."/>
            <person name="Boguslavskiy L."/>
            <person name="Bonnet C."/>
            <person name="Boukhgalter B."/>
            <person name="Bourzgui I."/>
            <person name="Brown A."/>
            <person name="Cahill P."/>
            <person name="Channer S."/>
            <person name="Cheshatsang Y."/>
            <person name="Chuda L."/>
            <person name="Citroen M."/>
            <person name="Collymore A."/>
            <person name="Cooke P."/>
            <person name="Costello M."/>
            <person name="D'Aco K."/>
            <person name="Daza R."/>
            <person name="De Haan G."/>
            <person name="DeGray S."/>
            <person name="DeMaso C."/>
            <person name="Dhargay N."/>
            <person name="Dooley K."/>
            <person name="Dooley E."/>
            <person name="Doricent M."/>
            <person name="Dorje P."/>
            <person name="Dorjee K."/>
            <person name="Dupes A."/>
            <person name="Elong R."/>
            <person name="Falk J."/>
            <person name="Farina A."/>
            <person name="Faro S."/>
            <person name="Ferguson D."/>
            <person name="Fisher S."/>
            <person name="Foley C.D."/>
            <person name="Franke A."/>
            <person name="Friedrich D."/>
            <person name="Gadbois L."/>
            <person name="Gearin G."/>
            <person name="Gearin C.R."/>
            <person name="Giannoukos G."/>
            <person name="Goode T."/>
            <person name="Graham J."/>
            <person name="Grandbois E."/>
            <person name="Grewal S."/>
            <person name="Gyaltsen K."/>
            <person name="Hafez N."/>
            <person name="Hagos B."/>
            <person name="Hall J."/>
            <person name="Henson C."/>
            <person name="Hollinger A."/>
            <person name="Honan T."/>
            <person name="Huard M.D."/>
            <person name="Hughes L."/>
            <person name="Hurhula B."/>
            <person name="Husby M.E."/>
            <person name="Kamat A."/>
            <person name="Kanga B."/>
            <person name="Kashin S."/>
            <person name="Khazanovich D."/>
            <person name="Kisner P."/>
            <person name="Lance K."/>
            <person name="Lara M."/>
            <person name="Lee W."/>
            <person name="Lennon N."/>
            <person name="Letendre F."/>
            <person name="LeVine R."/>
            <person name="Lipovsky A."/>
            <person name="Liu X."/>
            <person name="Liu J."/>
            <person name="Liu S."/>
            <person name="Lokyitsang T."/>
            <person name="Lokyitsang Y."/>
            <person name="Lubonja R."/>
            <person name="Lui A."/>
            <person name="MacDonald P."/>
            <person name="Magnisalis V."/>
            <person name="Maru K."/>
            <person name="Matthews C."/>
            <person name="McCusker W."/>
            <person name="McDonough S."/>
            <person name="Mehta T."/>
            <person name="Meldrim J."/>
            <person name="Meneus L."/>
            <person name="Mihai O."/>
            <person name="Mihalev A."/>
            <person name="Mihova T."/>
            <person name="Mittelman R."/>
            <person name="Mlenga V."/>
            <person name="Montmayeur A."/>
            <person name="Mulrain L."/>
            <person name="Navidi A."/>
            <person name="Naylor J."/>
            <person name="Negash T."/>
            <person name="Nguyen T."/>
            <person name="Nguyen N."/>
            <person name="Nicol R."/>
            <person name="Norbu C."/>
            <person name="Norbu N."/>
            <person name="Novod N."/>
            <person name="O'Neill B."/>
            <person name="Osman S."/>
            <person name="Markiewicz E."/>
            <person name="Oyono O.L."/>
            <person name="Patti C."/>
            <person name="Phunkhang P."/>
            <person name="Pierre F."/>
            <person name="Priest M."/>
            <person name="Raghuraman S."/>
            <person name="Rege F."/>
            <person name="Reyes R."/>
            <person name="Rise C."/>
            <person name="Rogov P."/>
            <person name="Ross K."/>
            <person name="Ryan E."/>
            <person name="Settipalli S."/>
            <person name="Shea T."/>
            <person name="Sherpa N."/>
            <person name="Shi L."/>
            <person name="Shih D."/>
            <person name="Sparrow T."/>
            <person name="Spaulding J."/>
            <person name="Stalker J."/>
            <person name="Stange-Thomann N."/>
            <person name="Stavropoulos S."/>
            <person name="Stone C."/>
            <person name="Strader C."/>
            <person name="Tesfaye S."/>
            <person name="Thomson T."/>
            <person name="Thoulutsang Y."/>
            <person name="Thoulutsang D."/>
            <person name="Topham K."/>
            <person name="Topping I."/>
            <person name="Tsamla T."/>
            <person name="Vassiliev H."/>
            <person name="Vo A."/>
            <person name="Wangchuk T."/>
            <person name="Wangdi T."/>
            <person name="Weiand M."/>
            <person name="Wilkinson J."/>
            <person name="Wilson A."/>
            <person name="Yadav S."/>
            <person name="Young G."/>
            <person name="Yu Q."/>
            <person name="Zembek L."/>
            <person name="Zhong D."/>
            <person name="Zimmer A."/>
            <person name="Zwirko Z."/>
            <person name="Jaffe D.B."/>
            <person name="Alvarez P."/>
            <person name="Brockman W."/>
            <person name="Butler J."/>
            <person name="Chin C."/>
            <person name="Gnerre S."/>
            <person name="Grabherr M."/>
            <person name="Kleber M."/>
            <person name="Mauceli E."/>
            <person name="MacCallum I."/>
        </authorList>
    </citation>
    <scope>NUCLEOTIDE SEQUENCE [LARGE SCALE GENOMIC DNA]</scope>
    <source>
        <strain evidence="2">MSH-3 / Tucson 14011-0111.49</strain>
    </source>
</reference>
<dbReference type="PhylomeDB" id="B4HBJ5"/>
<dbReference type="HOGENOM" id="CLU_2136065_0_0_1"/>
<name>B4HBJ5_DROPE</name>
<sequence length="113" mass="13127">MVEQAHRLSKEGVLRSSTRIPAIHQRFTRMYNQCIQERNVNKNNMEMPEACPGGTKEYCLAYTLVVRNAFNSASWRSILYALRSRGKSQYLIQTLRSYFTDRVLLYDTADGVK</sequence>
<dbReference type="AlphaFoldDB" id="B4HBJ5"/>
<keyword evidence="2" id="KW-1185">Reference proteome</keyword>
<dbReference type="Proteomes" id="UP000008744">
    <property type="component" value="Unassembled WGS sequence"/>
</dbReference>
<proteinExistence type="predicted"/>
<dbReference type="EMBL" id="CH479257">
    <property type="protein sequence ID" value="EDW38773.1"/>
    <property type="molecule type" value="Genomic_DNA"/>
</dbReference>